<evidence type="ECO:0000256" key="6">
    <source>
        <dbReference type="SAM" id="MobiDB-lite"/>
    </source>
</evidence>
<feature type="domain" description="ComEC/Rec2-related protein" evidence="8">
    <location>
        <begin position="259"/>
        <end position="547"/>
    </location>
</feature>
<keyword evidence="2" id="KW-1003">Cell membrane</keyword>
<evidence type="ECO:0000256" key="4">
    <source>
        <dbReference type="ARBA" id="ARBA00022989"/>
    </source>
</evidence>
<organism evidence="10 11">
    <name type="scientific">Parvibaculum sedimenti</name>
    <dbReference type="NCBI Taxonomy" id="2608632"/>
    <lineage>
        <taxon>Bacteria</taxon>
        <taxon>Pseudomonadati</taxon>
        <taxon>Pseudomonadota</taxon>
        <taxon>Alphaproteobacteria</taxon>
        <taxon>Hyphomicrobiales</taxon>
        <taxon>Parvibaculaceae</taxon>
        <taxon>Parvibaculum</taxon>
    </lineage>
</organism>
<feature type="transmembrane region" description="Helical" evidence="7">
    <location>
        <begin position="92"/>
        <end position="113"/>
    </location>
</feature>
<evidence type="ECO:0000259" key="8">
    <source>
        <dbReference type="Pfam" id="PF03772"/>
    </source>
</evidence>
<proteinExistence type="predicted"/>
<evidence type="ECO:0000313" key="11">
    <source>
        <dbReference type="Proteomes" id="UP000468901"/>
    </source>
</evidence>
<comment type="caution">
    <text evidence="10">The sequence shown here is derived from an EMBL/GenBank/DDBJ whole genome shotgun (WGS) entry which is preliminary data.</text>
</comment>
<evidence type="ECO:0000256" key="5">
    <source>
        <dbReference type="ARBA" id="ARBA00023136"/>
    </source>
</evidence>
<feature type="transmembrane region" description="Helical" evidence="7">
    <location>
        <begin position="430"/>
        <end position="454"/>
    </location>
</feature>
<keyword evidence="3 7" id="KW-0812">Transmembrane</keyword>
<evidence type="ECO:0000256" key="7">
    <source>
        <dbReference type="SAM" id="Phobius"/>
    </source>
</evidence>
<keyword evidence="4 7" id="KW-1133">Transmembrane helix</keyword>
<dbReference type="RefSeq" id="WP_152216770.1">
    <property type="nucleotide sequence ID" value="NZ_WESC01000011.1"/>
</dbReference>
<dbReference type="PANTHER" id="PTHR30619">
    <property type="entry name" value="DNA INTERNALIZATION/COMPETENCE PROTEIN COMEC/REC2"/>
    <property type="match status" value="1"/>
</dbReference>
<dbReference type="InterPro" id="IPR004477">
    <property type="entry name" value="ComEC_N"/>
</dbReference>
<reference evidence="10 11" key="1">
    <citation type="submission" date="2019-09" db="EMBL/GenBank/DDBJ databases">
        <title>Parvibaculum sedimenti sp. nov., isolated from sediment.</title>
        <authorList>
            <person name="Wang Y."/>
        </authorList>
    </citation>
    <scope>NUCLEOTIDE SEQUENCE [LARGE SCALE GENOMIC DNA]</scope>
    <source>
        <strain evidence="10 11">HXT-9</strain>
    </source>
</reference>
<dbReference type="AlphaFoldDB" id="A0A6N6VEY2"/>
<protein>
    <submittedName>
        <fullName evidence="10">DUF4131 domain-containing protein</fullName>
    </submittedName>
</protein>
<dbReference type="EMBL" id="WESC01000011">
    <property type="protein sequence ID" value="KAB7739314.1"/>
    <property type="molecule type" value="Genomic_DNA"/>
</dbReference>
<dbReference type="GO" id="GO:0005886">
    <property type="term" value="C:plasma membrane"/>
    <property type="evidence" value="ECO:0007669"/>
    <property type="project" value="UniProtKB-SubCell"/>
</dbReference>
<feature type="transmembrane region" description="Helical" evidence="7">
    <location>
        <begin position="371"/>
        <end position="401"/>
    </location>
</feature>
<feature type="domain" description="DUF4131" evidence="9">
    <location>
        <begin position="65"/>
        <end position="215"/>
    </location>
</feature>
<feature type="transmembrane region" description="Helical" evidence="7">
    <location>
        <begin position="466"/>
        <end position="489"/>
    </location>
</feature>
<evidence type="ECO:0000259" key="9">
    <source>
        <dbReference type="Pfam" id="PF13567"/>
    </source>
</evidence>
<dbReference type="InterPro" id="IPR025405">
    <property type="entry name" value="DUF4131"/>
</dbReference>
<feature type="transmembrane region" description="Helical" evidence="7">
    <location>
        <begin position="43"/>
        <end position="61"/>
    </location>
</feature>
<dbReference type="InterPro" id="IPR052159">
    <property type="entry name" value="Competence_DNA_uptake"/>
</dbReference>
<dbReference type="NCBIfam" id="TIGR00360">
    <property type="entry name" value="ComEC_N-term"/>
    <property type="match status" value="1"/>
</dbReference>
<dbReference type="Pfam" id="PF13567">
    <property type="entry name" value="DUF4131"/>
    <property type="match status" value="1"/>
</dbReference>
<dbReference type="Proteomes" id="UP000468901">
    <property type="component" value="Unassembled WGS sequence"/>
</dbReference>
<feature type="transmembrane region" description="Helical" evidence="7">
    <location>
        <begin position="524"/>
        <end position="543"/>
    </location>
</feature>
<evidence type="ECO:0000313" key="10">
    <source>
        <dbReference type="EMBL" id="KAB7739314.1"/>
    </source>
</evidence>
<gene>
    <name evidence="10" type="ORF">F2P47_12850</name>
</gene>
<sequence length="732" mass="77968">MTAATDVESDEAVNGGEEGAAFSRLRQLASYAATSFFGETDRWFLWSPVLLGLGIAFYFSLSFEPPLWVALVALSVSGGGLVFALRRGAARVFAAALFCMVLGFALACIRTAAVAAPVIQKPWNGEIEGRVVEVERTERGALAVTLEPLSMDRVATMDLPARVRLQVRFPEAVIEPGETIRVRGRLMPPPEPVEPGGFDYARQVWFEGLGGVGFAFAAPERVAPPPEDWTTALARLRHSITARVQNGIGGASGAIAAALITGEQRAIPEWAAEDLRKAGLAHVLSISGLHMVLFGGSLFWLLRAGLALVPAIALRYPIKKWGAAAALVGSTGYLLISGAEVATQRSWIMIALMFVAIIFDRPALSMRNVALAALLVLVWQPESLLGASFQMSFAAVVGLIACYESPLAQRFTAAMNGGTDGPIFGSLRFAFNYVAGVLLTTTIAGFATGAYAAFHFDRVALYGMAGNLGALPIVSVLVMPAALATMVLMPFGAEAPALWVMGKGVDGMLWVAHEVAGWQGADRLVASAPMASLALLTLGGLWLSLWRGGWRFAGIAPMALAIALWGSPARPDLLVAPDGGLAAVRGGDGVLHLTAKRSSYAASQWLRHDGDVRSSNDVVGSPFLGCDSAGCVWREPGRPLVAFPEGPEALADDCAKADIVIAKVPVLRQMRATCHARLVVDRFDLWRSGAIAIYYSSDGKVRMETSREARGRRPWVQRQLTAKSRRESSADQ</sequence>
<comment type="subcellular location">
    <subcellularLocation>
        <location evidence="1">Cell membrane</location>
        <topology evidence="1">Multi-pass membrane protein</topology>
    </subcellularLocation>
</comment>
<keyword evidence="11" id="KW-1185">Reference proteome</keyword>
<keyword evidence="5 7" id="KW-0472">Membrane</keyword>
<dbReference type="PANTHER" id="PTHR30619:SF1">
    <property type="entry name" value="RECOMBINATION PROTEIN 2"/>
    <property type="match status" value="1"/>
</dbReference>
<feature type="transmembrane region" description="Helical" evidence="7">
    <location>
        <begin position="321"/>
        <end position="339"/>
    </location>
</feature>
<feature type="region of interest" description="Disordered" evidence="6">
    <location>
        <begin position="710"/>
        <end position="732"/>
    </location>
</feature>
<evidence type="ECO:0000256" key="1">
    <source>
        <dbReference type="ARBA" id="ARBA00004651"/>
    </source>
</evidence>
<accession>A0A6N6VEY2</accession>
<evidence type="ECO:0000256" key="3">
    <source>
        <dbReference type="ARBA" id="ARBA00022692"/>
    </source>
</evidence>
<dbReference type="Pfam" id="PF03772">
    <property type="entry name" value="Competence"/>
    <property type="match status" value="1"/>
</dbReference>
<feature type="transmembrane region" description="Helical" evidence="7">
    <location>
        <begin position="67"/>
        <end position="85"/>
    </location>
</feature>
<feature type="transmembrane region" description="Helical" evidence="7">
    <location>
        <begin position="291"/>
        <end position="314"/>
    </location>
</feature>
<name>A0A6N6VEY2_9HYPH</name>
<evidence type="ECO:0000256" key="2">
    <source>
        <dbReference type="ARBA" id="ARBA00022475"/>
    </source>
</evidence>